<comment type="caution">
    <text evidence="1">The sequence shown here is derived from an EMBL/GenBank/DDBJ whole genome shotgun (WGS) entry which is preliminary data.</text>
</comment>
<evidence type="ECO:0000313" key="1">
    <source>
        <dbReference type="EMBL" id="KAJ8132624.1"/>
    </source>
</evidence>
<reference evidence="1" key="1">
    <citation type="submission" date="2022-12" db="EMBL/GenBank/DDBJ databases">
        <title>Genome Sequence of Lasiodiplodia mahajangana.</title>
        <authorList>
            <person name="Buettner E."/>
        </authorList>
    </citation>
    <scope>NUCLEOTIDE SEQUENCE</scope>
    <source>
        <strain evidence="1">VT137</strain>
    </source>
</reference>
<dbReference type="Proteomes" id="UP001153332">
    <property type="component" value="Unassembled WGS sequence"/>
</dbReference>
<gene>
    <name evidence="1" type="ORF">O1611_g999</name>
</gene>
<dbReference type="EMBL" id="JAPUUL010000103">
    <property type="protein sequence ID" value="KAJ8132624.1"/>
    <property type="molecule type" value="Genomic_DNA"/>
</dbReference>
<name>A0ACC2JZ86_9PEZI</name>
<sequence length="174" mass="19530">MAQQRYKQPRATFCTTRHCPGQYGPDRYCEEHSTIAARQRTWKKEWKAKRVASGACVYCNTALSPEERSQGNKVAERQAAGLCGYCGDRQSPGTNRQTCNNCIVKERNRKKALVYAGLCNRCGAKADPDRKTCSRCRDVRNAYVRQKKSKATSTKISKGKNYYPGSGDTITNSI</sequence>
<accession>A0ACC2JZ86</accession>
<evidence type="ECO:0000313" key="2">
    <source>
        <dbReference type="Proteomes" id="UP001153332"/>
    </source>
</evidence>
<organism evidence="1 2">
    <name type="scientific">Lasiodiplodia mahajangana</name>
    <dbReference type="NCBI Taxonomy" id="1108764"/>
    <lineage>
        <taxon>Eukaryota</taxon>
        <taxon>Fungi</taxon>
        <taxon>Dikarya</taxon>
        <taxon>Ascomycota</taxon>
        <taxon>Pezizomycotina</taxon>
        <taxon>Dothideomycetes</taxon>
        <taxon>Dothideomycetes incertae sedis</taxon>
        <taxon>Botryosphaeriales</taxon>
        <taxon>Botryosphaeriaceae</taxon>
        <taxon>Lasiodiplodia</taxon>
    </lineage>
</organism>
<keyword evidence="2" id="KW-1185">Reference proteome</keyword>
<protein>
    <submittedName>
        <fullName evidence="1">Uncharacterized protein</fullName>
    </submittedName>
</protein>
<proteinExistence type="predicted"/>